<keyword evidence="5 7" id="KW-0472">Membrane</keyword>
<feature type="transmembrane region" description="Helical" evidence="7">
    <location>
        <begin position="388"/>
        <end position="413"/>
    </location>
</feature>
<feature type="transmembrane region" description="Helical" evidence="7">
    <location>
        <begin position="425"/>
        <end position="445"/>
    </location>
</feature>
<dbReference type="Proteomes" id="UP001363151">
    <property type="component" value="Unassembled WGS sequence"/>
</dbReference>
<dbReference type="PANTHER" id="PTHR42893">
    <property type="entry name" value="PROTEIN DETOXIFICATION 44, CHLOROPLASTIC-RELATED"/>
    <property type="match status" value="1"/>
</dbReference>
<evidence type="ECO:0000256" key="8">
    <source>
        <dbReference type="SAM" id="SignalP"/>
    </source>
</evidence>
<feature type="signal peptide" evidence="8">
    <location>
        <begin position="1"/>
        <end position="17"/>
    </location>
</feature>
<evidence type="ECO:0000256" key="1">
    <source>
        <dbReference type="ARBA" id="ARBA00004141"/>
    </source>
</evidence>
<evidence type="ECO:0000256" key="7">
    <source>
        <dbReference type="SAM" id="Phobius"/>
    </source>
</evidence>
<dbReference type="InterPro" id="IPR002528">
    <property type="entry name" value="MATE_fam"/>
</dbReference>
<keyword evidence="4 7" id="KW-1133">Transmembrane helix</keyword>
<sequence length="491" mass="50978">MGCLRTIVLLCATCATALRGPSPHFALRTLPRGGAAAAAGEHHRNVRRDFADLAIPALLGLAIEPVASLVDTAFVGRRCGEAPLAGVGVAVSIFNILAKSMNFLQSATCSFVARARSQDAAPGDFCDRSAALAAASISASIYVAVGAGAALALALRCFGDRAVGTLLGVNGDAAVRAHASAYLSYRCWSLPPALALMALQGAFRGARDASTPVAALLASSAANVALDAVLVRGRRRRRWRRRRDGRGPVPRRRRAPRLLRKRAGGLPRPPAAACRAVARSGGVLVVRTLATVVCMQYAAVVAAKLGPVPGAAHAICFQVWLSASLLSDAVAAAFQALLAEALANRRPADARRVAGTALALWALVAAGNFACLRVFGPAIVRFFTRDPATVAAAAAIWPAVARSQALTCLSFVVDGALFAAEDYKFTALAMLGGAGAAGWTMVALAPTRGLPGIWLGLEVLMTLRSATGLARLASRTGPWRDAWGRRNKEQS</sequence>
<reference evidence="9 10" key="1">
    <citation type="submission" date="2024-03" db="EMBL/GenBank/DDBJ databases">
        <title>Aureococcus anophagefferens CCMP1851 and Kratosvirus quantuckense: Draft genome of a second virus-susceptible host strain in the model system.</title>
        <authorList>
            <person name="Chase E."/>
            <person name="Truchon A.R."/>
            <person name="Schepens W."/>
            <person name="Wilhelm S.W."/>
        </authorList>
    </citation>
    <scope>NUCLEOTIDE SEQUENCE [LARGE SCALE GENOMIC DNA]</scope>
    <source>
        <strain evidence="9 10">CCMP1851</strain>
    </source>
</reference>
<evidence type="ECO:0000313" key="10">
    <source>
        <dbReference type="Proteomes" id="UP001363151"/>
    </source>
</evidence>
<keyword evidence="10" id="KW-1185">Reference proteome</keyword>
<dbReference type="Pfam" id="PF01554">
    <property type="entry name" value="MatE"/>
    <property type="match status" value="2"/>
</dbReference>
<dbReference type="EMBL" id="JBBJCI010000371">
    <property type="protein sequence ID" value="KAK7232034.1"/>
    <property type="molecule type" value="Genomic_DNA"/>
</dbReference>
<comment type="subcellular location">
    <subcellularLocation>
        <location evidence="1">Membrane</location>
        <topology evidence="1">Multi-pass membrane protein</topology>
    </subcellularLocation>
</comment>
<feature type="transmembrane region" description="Helical" evidence="7">
    <location>
        <begin position="317"/>
        <end position="341"/>
    </location>
</feature>
<proteinExistence type="inferred from homology"/>
<dbReference type="InterPro" id="IPR044644">
    <property type="entry name" value="DinF-like"/>
</dbReference>
<name>A0ABR1FJH9_AURAN</name>
<evidence type="ECO:0000256" key="4">
    <source>
        <dbReference type="ARBA" id="ARBA00022989"/>
    </source>
</evidence>
<organism evidence="9 10">
    <name type="scientific">Aureococcus anophagefferens</name>
    <name type="common">Harmful bloom alga</name>
    <dbReference type="NCBI Taxonomy" id="44056"/>
    <lineage>
        <taxon>Eukaryota</taxon>
        <taxon>Sar</taxon>
        <taxon>Stramenopiles</taxon>
        <taxon>Ochrophyta</taxon>
        <taxon>Pelagophyceae</taxon>
        <taxon>Pelagomonadales</taxon>
        <taxon>Pelagomonadaceae</taxon>
        <taxon>Aureococcus</taxon>
    </lineage>
</organism>
<comment type="caution">
    <text evidence="9">The sequence shown here is derived from an EMBL/GenBank/DDBJ whole genome shotgun (WGS) entry which is preliminary data.</text>
</comment>
<feature type="transmembrane region" description="Helical" evidence="7">
    <location>
        <begin position="284"/>
        <end position="305"/>
    </location>
</feature>
<feature type="compositionally biased region" description="Basic residues" evidence="6">
    <location>
        <begin position="240"/>
        <end position="263"/>
    </location>
</feature>
<evidence type="ECO:0000256" key="2">
    <source>
        <dbReference type="ARBA" id="ARBA00010199"/>
    </source>
</evidence>
<feature type="region of interest" description="Disordered" evidence="6">
    <location>
        <begin position="240"/>
        <end position="266"/>
    </location>
</feature>
<keyword evidence="3 7" id="KW-0812">Transmembrane</keyword>
<protein>
    <submittedName>
        <fullName evidence="9">Multidrug resistance protein</fullName>
    </submittedName>
</protein>
<evidence type="ECO:0000256" key="3">
    <source>
        <dbReference type="ARBA" id="ARBA00022692"/>
    </source>
</evidence>
<evidence type="ECO:0000256" key="5">
    <source>
        <dbReference type="ARBA" id="ARBA00023136"/>
    </source>
</evidence>
<gene>
    <name evidence="9" type="ORF">SO694_00031163</name>
</gene>
<evidence type="ECO:0000256" key="6">
    <source>
        <dbReference type="SAM" id="MobiDB-lite"/>
    </source>
</evidence>
<feature type="transmembrane region" description="Helical" evidence="7">
    <location>
        <begin position="353"/>
        <end position="376"/>
    </location>
</feature>
<feature type="chain" id="PRO_5045285998" evidence="8">
    <location>
        <begin position="18"/>
        <end position="491"/>
    </location>
</feature>
<evidence type="ECO:0000313" key="9">
    <source>
        <dbReference type="EMBL" id="KAK7232034.1"/>
    </source>
</evidence>
<comment type="similarity">
    <text evidence="2">Belongs to the multi antimicrobial extrusion (MATE) (TC 2.A.66.1) family.</text>
</comment>
<feature type="transmembrane region" description="Helical" evidence="7">
    <location>
        <begin position="213"/>
        <end position="233"/>
    </location>
</feature>
<keyword evidence="8" id="KW-0732">Signal</keyword>
<accession>A0ABR1FJH9</accession>
<dbReference type="PANTHER" id="PTHR42893:SF46">
    <property type="entry name" value="PROTEIN DETOXIFICATION 44, CHLOROPLASTIC"/>
    <property type="match status" value="1"/>
</dbReference>